<dbReference type="Gene3D" id="3.30.1330.60">
    <property type="entry name" value="OmpA-like domain"/>
    <property type="match status" value="1"/>
</dbReference>
<dbReference type="Pfam" id="PF00691">
    <property type="entry name" value="OmpA"/>
    <property type="match status" value="1"/>
</dbReference>
<evidence type="ECO:0000313" key="10">
    <source>
        <dbReference type="EMBL" id="TCS39154.1"/>
    </source>
</evidence>
<evidence type="ECO:0000313" key="11">
    <source>
        <dbReference type="Proteomes" id="UP000295382"/>
    </source>
</evidence>
<dbReference type="InterPro" id="IPR036737">
    <property type="entry name" value="OmpA-like_sf"/>
</dbReference>
<comment type="subcellular location">
    <subcellularLocation>
        <location evidence="1">Cell membrane</location>
        <topology evidence="1">Single-pass membrane protein</topology>
    </subcellularLocation>
</comment>
<accession>A0A4R3I1S2</accession>
<dbReference type="CDD" id="cd07185">
    <property type="entry name" value="OmpA_C-like"/>
    <property type="match status" value="1"/>
</dbReference>
<dbReference type="GO" id="GO:0005886">
    <property type="term" value="C:plasma membrane"/>
    <property type="evidence" value="ECO:0007669"/>
    <property type="project" value="UniProtKB-SubCell"/>
</dbReference>
<comment type="similarity">
    <text evidence="2">Belongs to the MotB family.</text>
</comment>
<proteinExistence type="inferred from homology"/>
<dbReference type="PANTHER" id="PTHR30329">
    <property type="entry name" value="STATOR ELEMENT OF FLAGELLAR MOTOR COMPLEX"/>
    <property type="match status" value="1"/>
</dbReference>
<evidence type="ECO:0000256" key="4">
    <source>
        <dbReference type="ARBA" id="ARBA00022692"/>
    </source>
</evidence>
<dbReference type="Pfam" id="PF13677">
    <property type="entry name" value="MotB_plug"/>
    <property type="match status" value="1"/>
</dbReference>
<evidence type="ECO:0000256" key="8">
    <source>
        <dbReference type="SAM" id="Phobius"/>
    </source>
</evidence>
<keyword evidence="6 7" id="KW-0472">Membrane</keyword>
<dbReference type="InterPro" id="IPR025713">
    <property type="entry name" value="MotB-like_N_dom"/>
</dbReference>
<dbReference type="Proteomes" id="UP000295382">
    <property type="component" value="Unassembled WGS sequence"/>
</dbReference>
<evidence type="ECO:0000256" key="6">
    <source>
        <dbReference type="ARBA" id="ARBA00023136"/>
    </source>
</evidence>
<keyword evidence="3" id="KW-1003">Cell membrane</keyword>
<sequence length="260" mass="28516">MARKKHEEEHENHERWLVSYADFITLLFAFFVVMYAISSVNEGKYRVLSNALGSAFGTGASVSVVQVSPERQQAFPLRRQSTQDRQRLEAIKREREVMAGIARQLRQSLDPLIKRGIVRVTQTGRGVKVEINASILFATGDANLTGEAGEVLSTIARIMKDDSHGLQVEGHTDNVPIKNAAFPSNWELASARASSVVRLLADKGVPPVRLSAVGHADNFPVASNDTAEGRARNRRVEIMILSSLPDIEPEQADGHDGSGH</sequence>
<feature type="transmembrane region" description="Helical" evidence="8">
    <location>
        <begin position="20"/>
        <end position="37"/>
    </location>
</feature>
<name>A0A4R3I1S2_PAULE</name>
<dbReference type="NCBIfam" id="NF006541">
    <property type="entry name" value="PRK09038.1"/>
    <property type="match status" value="1"/>
</dbReference>
<dbReference type="SUPFAM" id="SSF103088">
    <property type="entry name" value="OmpA-like"/>
    <property type="match status" value="1"/>
</dbReference>
<evidence type="ECO:0000256" key="5">
    <source>
        <dbReference type="ARBA" id="ARBA00022989"/>
    </source>
</evidence>
<gene>
    <name evidence="10" type="ORF">EDC30_101105</name>
</gene>
<keyword evidence="5 8" id="KW-1133">Transmembrane helix</keyword>
<evidence type="ECO:0000259" key="9">
    <source>
        <dbReference type="PROSITE" id="PS51123"/>
    </source>
</evidence>
<dbReference type="PROSITE" id="PS51123">
    <property type="entry name" value="OMPA_2"/>
    <property type="match status" value="1"/>
</dbReference>
<dbReference type="AlphaFoldDB" id="A0A4R3I1S2"/>
<keyword evidence="4 8" id="KW-0812">Transmembrane</keyword>
<organism evidence="10 11">
    <name type="scientific">Paucimonas lemoignei</name>
    <name type="common">Pseudomonas lemoignei</name>
    <dbReference type="NCBI Taxonomy" id="29443"/>
    <lineage>
        <taxon>Bacteria</taxon>
        <taxon>Pseudomonadati</taxon>
        <taxon>Pseudomonadota</taxon>
        <taxon>Betaproteobacteria</taxon>
        <taxon>Burkholderiales</taxon>
        <taxon>Burkholderiaceae</taxon>
        <taxon>Paucimonas</taxon>
    </lineage>
</organism>
<evidence type="ECO:0000256" key="7">
    <source>
        <dbReference type="PROSITE-ProRule" id="PRU00473"/>
    </source>
</evidence>
<dbReference type="InterPro" id="IPR050330">
    <property type="entry name" value="Bact_OuterMem_StrucFunc"/>
</dbReference>
<evidence type="ECO:0000256" key="3">
    <source>
        <dbReference type="ARBA" id="ARBA00022475"/>
    </source>
</evidence>
<evidence type="ECO:0000256" key="2">
    <source>
        <dbReference type="ARBA" id="ARBA00008914"/>
    </source>
</evidence>
<keyword evidence="11" id="KW-1185">Reference proteome</keyword>
<dbReference type="PANTHER" id="PTHR30329:SF20">
    <property type="entry name" value="EXPORTED PROTEIN"/>
    <property type="match status" value="1"/>
</dbReference>
<comment type="caution">
    <text evidence="10">The sequence shown here is derived from an EMBL/GenBank/DDBJ whole genome shotgun (WGS) entry which is preliminary data.</text>
</comment>
<reference evidence="10 11" key="1">
    <citation type="submission" date="2019-03" db="EMBL/GenBank/DDBJ databases">
        <title>Genomic Encyclopedia of Type Strains, Phase IV (KMG-IV): sequencing the most valuable type-strain genomes for metagenomic binning, comparative biology and taxonomic classification.</title>
        <authorList>
            <person name="Goeker M."/>
        </authorList>
    </citation>
    <scope>NUCLEOTIDE SEQUENCE [LARGE SCALE GENOMIC DNA]</scope>
    <source>
        <strain evidence="10 11">DSM 7445</strain>
    </source>
</reference>
<dbReference type="OrthoDB" id="9815217at2"/>
<protein>
    <submittedName>
        <fullName evidence="10">Chemotaxis protein MotB</fullName>
    </submittedName>
</protein>
<evidence type="ECO:0000256" key="1">
    <source>
        <dbReference type="ARBA" id="ARBA00004162"/>
    </source>
</evidence>
<dbReference type="EMBL" id="SLZQ01000001">
    <property type="protein sequence ID" value="TCS39154.1"/>
    <property type="molecule type" value="Genomic_DNA"/>
</dbReference>
<dbReference type="InterPro" id="IPR006665">
    <property type="entry name" value="OmpA-like"/>
</dbReference>
<dbReference type="RefSeq" id="WP_132256310.1">
    <property type="nucleotide sequence ID" value="NZ_SLZQ01000001.1"/>
</dbReference>
<feature type="domain" description="OmpA-like" evidence="9">
    <location>
        <begin position="124"/>
        <end position="244"/>
    </location>
</feature>